<name>A0A0E3W2R5_9FIRM</name>
<keyword evidence="4" id="KW-1185">Reference proteome</keyword>
<organism evidence="3 4">
    <name type="scientific">Syntrophomonas zehnderi OL-4</name>
    <dbReference type="NCBI Taxonomy" id="690567"/>
    <lineage>
        <taxon>Bacteria</taxon>
        <taxon>Bacillati</taxon>
        <taxon>Bacillota</taxon>
        <taxon>Clostridia</taxon>
        <taxon>Eubacteriales</taxon>
        <taxon>Syntrophomonadaceae</taxon>
        <taxon>Syntrophomonas</taxon>
    </lineage>
</organism>
<gene>
    <name evidence="3" type="ORF">645</name>
</gene>
<dbReference type="CDD" id="cd00093">
    <property type="entry name" value="HTH_XRE"/>
    <property type="match status" value="1"/>
</dbReference>
<dbReference type="InterPro" id="IPR001387">
    <property type="entry name" value="Cro/C1-type_HTH"/>
</dbReference>
<dbReference type="InterPro" id="IPR010982">
    <property type="entry name" value="Lambda_DNA-bd_dom_sf"/>
</dbReference>
<dbReference type="Pfam" id="PF01381">
    <property type="entry name" value="HTH_3"/>
    <property type="match status" value="1"/>
</dbReference>
<dbReference type="RefSeq" id="WP_046495743.1">
    <property type="nucleotide sequence ID" value="NZ_CGIH01000009.1"/>
</dbReference>
<dbReference type="Gene3D" id="1.10.260.40">
    <property type="entry name" value="lambda repressor-like DNA-binding domains"/>
    <property type="match status" value="1"/>
</dbReference>
<evidence type="ECO:0000313" key="4">
    <source>
        <dbReference type="Proteomes" id="UP000045545"/>
    </source>
</evidence>
<dbReference type="SUPFAM" id="SSF47413">
    <property type="entry name" value="lambda repressor-like DNA-binding domains"/>
    <property type="match status" value="1"/>
</dbReference>
<evidence type="ECO:0000259" key="2">
    <source>
        <dbReference type="PROSITE" id="PS50943"/>
    </source>
</evidence>
<protein>
    <submittedName>
        <fullName evidence="3">Cro/C1-type helix-turn-helix domain</fullName>
    </submittedName>
</protein>
<accession>A0A0E3W2R5</accession>
<dbReference type="AlphaFoldDB" id="A0A0E3W2R5"/>
<feature type="domain" description="HTH cro/C1-type" evidence="2">
    <location>
        <begin position="8"/>
        <end position="62"/>
    </location>
</feature>
<sequence length="72" mass="8201">MASFQERLKTIRKEKKLSQTKLADGICVSQRVISDFENGTGFPSFRVLLALADYFDVSLDYLVGRSDDPTRR</sequence>
<dbReference type="Proteomes" id="UP000045545">
    <property type="component" value="Unassembled WGS sequence"/>
</dbReference>
<dbReference type="PANTHER" id="PTHR46558">
    <property type="entry name" value="TRACRIPTIONAL REGULATORY PROTEIN-RELATED-RELATED"/>
    <property type="match status" value="1"/>
</dbReference>
<dbReference type="GO" id="GO:0003677">
    <property type="term" value="F:DNA binding"/>
    <property type="evidence" value="ECO:0007669"/>
    <property type="project" value="UniProtKB-KW"/>
</dbReference>
<dbReference type="PROSITE" id="PS50943">
    <property type="entry name" value="HTH_CROC1"/>
    <property type="match status" value="1"/>
</dbReference>
<dbReference type="PANTHER" id="PTHR46558:SF11">
    <property type="entry name" value="HTH-TYPE TRANSCRIPTIONAL REGULATOR XRE"/>
    <property type="match status" value="1"/>
</dbReference>
<proteinExistence type="predicted"/>
<dbReference type="EMBL" id="CGIH01000009">
    <property type="protein sequence ID" value="CFX15681.1"/>
    <property type="molecule type" value="Genomic_DNA"/>
</dbReference>
<evidence type="ECO:0000313" key="3">
    <source>
        <dbReference type="EMBL" id="CFX15681.1"/>
    </source>
</evidence>
<reference evidence="3 4" key="1">
    <citation type="submission" date="2015-03" db="EMBL/GenBank/DDBJ databases">
        <authorList>
            <person name="Murphy D."/>
        </authorList>
    </citation>
    <scope>NUCLEOTIDE SEQUENCE [LARGE SCALE GENOMIC DNA]</scope>
    <source>
        <strain evidence="3 4">OL-4</strain>
    </source>
</reference>
<keyword evidence="1" id="KW-0238">DNA-binding</keyword>
<evidence type="ECO:0000256" key="1">
    <source>
        <dbReference type="ARBA" id="ARBA00023125"/>
    </source>
</evidence>
<dbReference type="SMART" id="SM00530">
    <property type="entry name" value="HTH_XRE"/>
    <property type="match status" value="1"/>
</dbReference>
<dbReference type="STRING" id="690567.645"/>